<sequence>TLDSLGKVGTGPLKVYYFNSKTVSDQKSYDETGSNLYEIEWPLLIRRFKYAGYRGHAPQKERLAIQNDLDKHGNHEGVQNIAFTMGT</sequence>
<protein>
    <submittedName>
        <fullName evidence="1">Uncharacterized protein</fullName>
    </submittedName>
</protein>
<dbReference type="OrthoDB" id="504708at2759"/>
<keyword evidence="2" id="KW-1185">Reference proteome</keyword>
<evidence type="ECO:0000313" key="2">
    <source>
        <dbReference type="Proteomes" id="UP000184499"/>
    </source>
</evidence>
<dbReference type="Proteomes" id="UP000184499">
    <property type="component" value="Unassembled WGS sequence"/>
</dbReference>
<accession>A0A1L9U868</accession>
<dbReference type="GeneID" id="93581124"/>
<feature type="non-terminal residue" evidence="1">
    <location>
        <position position="1"/>
    </location>
</feature>
<proteinExistence type="predicted"/>
<dbReference type="RefSeq" id="XP_067475071.1">
    <property type="nucleotide sequence ID" value="XM_067628636.1"/>
</dbReference>
<gene>
    <name evidence="1" type="ORF">ASPBRDRAFT_660158</name>
</gene>
<dbReference type="AlphaFoldDB" id="A0A1L9U868"/>
<evidence type="ECO:0000313" key="1">
    <source>
        <dbReference type="EMBL" id="OJJ67822.1"/>
    </source>
</evidence>
<dbReference type="VEuPathDB" id="FungiDB:ASPBRDRAFT_660158"/>
<dbReference type="EMBL" id="KV878692">
    <property type="protein sequence ID" value="OJJ67822.1"/>
    <property type="molecule type" value="Genomic_DNA"/>
</dbReference>
<reference evidence="2" key="1">
    <citation type="journal article" date="2017" name="Genome Biol.">
        <title>Comparative genomics reveals high biological diversity and specific adaptations in the industrially and medically important fungal genus Aspergillus.</title>
        <authorList>
            <person name="de Vries R.P."/>
            <person name="Riley R."/>
            <person name="Wiebenga A."/>
            <person name="Aguilar-Osorio G."/>
            <person name="Amillis S."/>
            <person name="Uchima C.A."/>
            <person name="Anderluh G."/>
            <person name="Asadollahi M."/>
            <person name="Askin M."/>
            <person name="Barry K."/>
            <person name="Battaglia E."/>
            <person name="Bayram O."/>
            <person name="Benocci T."/>
            <person name="Braus-Stromeyer S.A."/>
            <person name="Caldana C."/>
            <person name="Canovas D."/>
            <person name="Cerqueira G.C."/>
            <person name="Chen F."/>
            <person name="Chen W."/>
            <person name="Choi C."/>
            <person name="Clum A."/>
            <person name="Dos Santos R.A."/>
            <person name="Damasio A.R."/>
            <person name="Diallinas G."/>
            <person name="Emri T."/>
            <person name="Fekete E."/>
            <person name="Flipphi M."/>
            <person name="Freyberg S."/>
            <person name="Gallo A."/>
            <person name="Gournas C."/>
            <person name="Habgood R."/>
            <person name="Hainaut M."/>
            <person name="Harispe M.L."/>
            <person name="Henrissat B."/>
            <person name="Hilden K.S."/>
            <person name="Hope R."/>
            <person name="Hossain A."/>
            <person name="Karabika E."/>
            <person name="Karaffa L."/>
            <person name="Karanyi Z."/>
            <person name="Krasevec N."/>
            <person name="Kuo A."/>
            <person name="Kusch H."/>
            <person name="LaButti K."/>
            <person name="Lagendijk E.L."/>
            <person name="Lapidus A."/>
            <person name="Levasseur A."/>
            <person name="Lindquist E."/>
            <person name="Lipzen A."/>
            <person name="Logrieco A.F."/>
            <person name="MacCabe A."/>
            <person name="Maekelae M.R."/>
            <person name="Malavazi I."/>
            <person name="Melin P."/>
            <person name="Meyer V."/>
            <person name="Mielnichuk N."/>
            <person name="Miskei M."/>
            <person name="Molnar A.P."/>
            <person name="Mule G."/>
            <person name="Ngan C.Y."/>
            <person name="Orejas M."/>
            <person name="Orosz E."/>
            <person name="Ouedraogo J.P."/>
            <person name="Overkamp K.M."/>
            <person name="Park H.-S."/>
            <person name="Perrone G."/>
            <person name="Piumi F."/>
            <person name="Punt P.J."/>
            <person name="Ram A.F."/>
            <person name="Ramon A."/>
            <person name="Rauscher S."/>
            <person name="Record E."/>
            <person name="Riano-Pachon D.M."/>
            <person name="Robert V."/>
            <person name="Roehrig J."/>
            <person name="Ruller R."/>
            <person name="Salamov A."/>
            <person name="Salih N.S."/>
            <person name="Samson R.A."/>
            <person name="Sandor E."/>
            <person name="Sanguinetti M."/>
            <person name="Schuetze T."/>
            <person name="Sepcic K."/>
            <person name="Shelest E."/>
            <person name="Sherlock G."/>
            <person name="Sophianopoulou V."/>
            <person name="Squina F.M."/>
            <person name="Sun H."/>
            <person name="Susca A."/>
            <person name="Todd R.B."/>
            <person name="Tsang A."/>
            <person name="Unkles S.E."/>
            <person name="van de Wiele N."/>
            <person name="van Rossen-Uffink D."/>
            <person name="Oliveira J.V."/>
            <person name="Vesth T.C."/>
            <person name="Visser J."/>
            <person name="Yu J.-H."/>
            <person name="Zhou M."/>
            <person name="Andersen M.R."/>
            <person name="Archer D.B."/>
            <person name="Baker S.E."/>
            <person name="Benoit I."/>
            <person name="Brakhage A.A."/>
            <person name="Braus G.H."/>
            <person name="Fischer R."/>
            <person name="Frisvad J.C."/>
            <person name="Goldman G.H."/>
            <person name="Houbraken J."/>
            <person name="Oakley B."/>
            <person name="Pocsi I."/>
            <person name="Scazzocchio C."/>
            <person name="Seiboth B."/>
            <person name="vanKuyk P.A."/>
            <person name="Wortman J."/>
            <person name="Dyer P.S."/>
            <person name="Grigoriev I.V."/>
        </authorList>
    </citation>
    <scope>NUCLEOTIDE SEQUENCE [LARGE SCALE GENOMIC DNA]</scope>
    <source>
        <strain evidence="2">CBS 101740 / IMI 381727 / IBT 21946</strain>
    </source>
</reference>
<organism evidence="1 2">
    <name type="scientific">Aspergillus brasiliensis (strain CBS 101740 / IMI 381727 / IBT 21946)</name>
    <dbReference type="NCBI Taxonomy" id="767769"/>
    <lineage>
        <taxon>Eukaryota</taxon>
        <taxon>Fungi</taxon>
        <taxon>Dikarya</taxon>
        <taxon>Ascomycota</taxon>
        <taxon>Pezizomycotina</taxon>
        <taxon>Eurotiomycetes</taxon>
        <taxon>Eurotiomycetidae</taxon>
        <taxon>Eurotiales</taxon>
        <taxon>Aspergillaceae</taxon>
        <taxon>Aspergillus</taxon>
        <taxon>Aspergillus subgen. Circumdati</taxon>
    </lineage>
</organism>
<name>A0A1L9U868_ASPBC</name>